<dbReference type="InterPro" id="IPR020843">
    <property type="entry name" value="ER"/>
</dbReference>
<evidence type="ECO:0000313" key="3">
    <source>
        <dbReference type="Proteomes" id="UP000011682"/>
    </source>
</evidence>
<dbReference type="RefSeq" id="WP_002632727.1">
    <property type="nucleotide sequence ID" value="NZ_ANAH02000005.1"/>
</dbReference>
<dbReference type="SMART" id="SM00829">
    <property type="entry name" value="PKS_ER"/>
    <property type="match status" value="1"/>
</dbReference>
<dbReference type="Pfam" id="PF00107">
    <property type="entry name" value="ADH_zinc_N"/>
    <property type="match status" value="1"/>
</dbReference>
<dbReference type="Pfam" id="PF08240">
    <property type="entry name" value="ADH_N"/>
    <property type="match status" value="1"/>
</dbReference>
<feature type="domain" description="Enoyl reductase (ER)" evidence="1">
    <location>
        <begin position="11"/>
        <end position="333"/>
    </location>
</feature>
<dbReference type="eggNOG" id="COG0604">
    <property type="taxonomic scope" value="Bacteria"/>
</dbReference>
<dbReference type="PANTHER" id="PTHR45033">
    <property type="match status" value="1"/>
</dbReference>
<dbReference type="InterPro" id="IPR052711">
    <property type="entry name" value="Zinc_ADH-like"/>
</dbReference>
<dbReference type="EMBL" id="ANAH02000005">
    <property type="protein sequence ID" value="EPX63788.1"/>
    <property type="molecule type" value="Genomic_DNA"/>
</dbReference>
<dbReference type="Gene3D" id="3.90.180.10">
    <property type="entry name" value="Medium-chain alcohol dehydrogenases, catalytic domain"/>
    <property type="match status" value="1"/>
</dbReference>
<dbReference type="GO" id="GO:0016491">
    <property type="term" value="F:oxidoreductase activity"/>
    <property type="evidence" value="ECO:0007669"/>
    <property type="project" value="InterPro"/>
</dbReference>
<dbReference type="InterPro" id="IPR013149">
    <property type="entry name" value="ADH-like_C"/>
</dbReference>
<dbReference type="CDD" id="cd08276">
    <property type="entry name" value="MDR7"/>
    <property type="match status" value="1"/>
</dbReference>
<dbReference type="OrthoDB" id="9780520at2"/>
<dbReference type="SUPFAM" id="SSF51735">
    <property type="entry name" value="NAD(P)-binding Rossmann-fold domains"/>
    <property type="match status" value="1"/>
</dbReference>
<organism evidence="2 3">
    <name type="scientific">Cystobacter fuscus (strain ATCC 25194 / DSM 2262 / NBRC 100088 / M29)</name>
    <dbReference type="NCBI Taxonomy" id="1242864"/>
    <lineage>
        <taxon>Bacteria</taxon>
        <taxon>Pseudomonadati</taxon>
        <taxon>Myxococcota</taxon>
        <taxon>Myxococcia</taxon>
        <taxon>Myxococcales</taxon>
        <taxon>Cystobacterineae</taxon>
        <taxon>Archangiaceae</taxon>
        <taxon>Cystobacter</taxon>
    </lineage>
</organism>
<gene>
    <name evidence="2" type="ORF">D187_006197</name>
</gene>
<reference evidence="2" key="1">
    <citation type="submission" date="2013-05" db="EMBL/GenBank/DDBJ databases">
        <title>Genome assembly of Cystobacter fuscus DSM 2262.</title>
        <authorList>
            <person name="Sharma G."/>
            <person name="Khatri I."/>
            <person name="Kaur C."/>
            <person name="Mayilraj S."/>
            <person name="Subramanian S."/>
        </authorList>
    </citation>
    <scope>NUCLEOTIDE SEQUENCE [LARGE SCALE GENOMIC DNA]</scope>
    <source>
        <strain evidence="2">DSM 2262</strain>
    </source>
</reference>
<dbReference type="Gene3D" id="3.40.50.720">
    <property type="entry name" value="NAD(P)-binding Rossmann-like Domain"/>
    <property type="match status" value="1"/>
</dbReference>
<dbReference type="PANTHER" id="PTHR45033:SF2">
    <property type="entry name" value="ZINC-TYPE ALCOHOL DEHYDROGENASE-LIKE PROTEIN C1773.06C"/>
    <property type="match status" value="1"/>
</dbReference>
<dbReference type="InterPro" id="IPR013154">
    <property type="entry name" value="ADH-like_N"/>
</dbReference>
<keyword evidence="3" id="KW-1185">Reference proteome</keyword>
<proteinExistence type="predicted"/>
<dbReference type="InterPro" id="IPR011032">
    <property type="entry name" value="GroES-like_sf"/>
</dbReference>
<name>S9R4G5_CYSF2</name>
<protein>
    <submittedName>
        <fullName evidence="2">Alcohol dehydrogenase superfamily, zinc-containing</fullName>
    </submittedName>
</protein>
<sequence>MRRWTLKAGATTVEGLVLEDVPMPVPGPGEVRIRVRAVSLNYRDRLVLQGFPGMRLLERDLVPVSDGAGEVDAVGAGVETWRVGDRVTPYFFKNWHDAPPTEVDYGLGGHDTDGMLAECVVLPASRLARAPESLDFAETSTLPCAAVTAWNALHGGRPLGPDSQVLVLGSGGVSLFALLLARAAGARVFATSSQDDKLRRMISLGAREGVNYRDTPDWGRAIFERTGGVDKVIDVNGTSSLPQSLTAIRPGGEVALVGLMSLEDAPSVATQVLFKGATLRGIAVGSTKMYDELSRVIDQHRIRPPIARTFRFEDARDAYRAQASPELFGKIVIAL</sequence>
<dbReference type="AlphaFoldDB" id="S9R4G5"/>
<evidence type="ECO:0000259" key="1">
    <source>
        <dbReference type="SMART" id="SM00829"/>
    </source>
</evidence>
<evidence type="ECO:0000313" key="2">
    <source>
        <dbReference type="EMBL" id="EPX63788.1"/>
    </source>
</evidence>
<dbReference type="SUPFAM" id="SSF50129">
    <property type="entry name" value="GroES-like"/>
    <property type="match status" value="1"/>
</dbReference>
<dbReference type="InterPro" id="IPR036291">
    <property type="entry name" value="NAD(P)-bd_dom_sf"/>
</dbReference>
<dbReference type="Proteomes" id="UP000011682">
    <property type="component" value="Unassembled WGS sequence"/>
</dbReference>
<accession>S9R4G5</accession>
<comment type="caution">
    <text evidence="2">The sequence shown here is derived from an EMBL/GenBank/DDBJ whole genome shotgun (WGS) entry which is preliminary data.</text>
</comment>